<dbReference type="RefSeq" id="WP_329414678.1">
    <property type="nucleotide sequence ID" value="NZ_CP109441.1"/>
</dbReference>
<dbReference type="EMBL" id="CP109441">
    <property type="protein sequence ID" value="WUV49954.1"/>
    <property type="molecule type" value="Genomic_DNA"/>
</dbReference>
<gene>
    <name evidence="1" type="ORF">OG563_18215</name>
</gene>
<dbReference type="Pfam" id="PF19818">
    <property type="entry name" value="DUF6301"/>
    <property type="match status" value="1"/>
</dbReference>
<accession>A0ABZ1Z7L8</accession>
<sequence>MVVWRALTDDEIVELATALPSLDWSWQLQEVPAIAARFDWKVLMTRKDWVMLDCGFGLSSGAVTGRDGVAESIELMVTDSASEDATGRAMVRDAFVRMSDAITGALGEPTARMPGEAAEIRWAFSETTLRLKNLSLAHTVQLMYQTNASLAAFDRSIEFERQGLI</sequence>
<organism evidence="1 2">
    <name type="scientific">Nocardia vinacea</name>
    <dbReference type="NCBI Taxonomy" id="96468"/>
    <lineage>
        <taxon>Bacteria</taxon>
        <taxon>Bacillati</taxon>
        <taxon>Actinomycetota</taxon>
        <taxon>Actinomycetes</taxon>
        <taxon>Mycobacteriales</taxon>
        <taxon>Nocardiaceae</taxon>
        <taxon>Nocardia</taxon>
    </lineage>
</organism>
<evidence type="ECO:0000313" key="2">
    <source>
        <dbReference type="Proteomes" id="UP001432062"/>
    </source>
</evidence>
<evidence type="ECO:0000313" key="1">
    <source>
        <dbReference type="EMBL" id="WUV49954.1"/>
    </source>
</evidence>
<name>A0ABZ1Z7L8_9NOCA</name>
<keyword evidence="2" id="KW-1185">Reference proteome</keyword>
<dbReference type="InterPro" id="IPR046268">
    <property type="entry name" value="DUF6301"/>
</dbReference>
<reference evidence="1" key="1">
    <citation type="submission" date="2022-10" db="EMBL/GenBank/DDBJ databases">
        <title>The complete genomes of actinobacterial strains from the NBC collection.</title>
        <authorList>
            <person name="Joergensen T.S."/>
            <person name="Alvarez Arevalo M."/>
            <person name="Sterndorff E.B."/>
            <person name="Faurdal D."/>
            <person name="Vuksanovic O."/>
            <person name="Mourched A.-S."/>
            <person name="Charusanti P."/>
            <person name="Shaw S."/>
            <person name="Blin K."/>
            <person name="Weber T."/>
        </authorList>
    </citation>
    <scope>NUCLEOTIDE SEQUENCE</scope>
    <source>
        <strain evidence="1">NBC_01482</strain>
    </source>
</reference>
<dbReference type="Proteomes" id="UP001432062">
    <property type="component" value="Chromosome"/>
</dbReference>
<proteinExistence type="predicted"/>
<protein>
    <submittedName>
        <fullName evidence="1">DUF6301 family protein</fullName>
    </submittedName>
</protein>